<sequence length="50" mass="5504">MSALIETEDKPSAHVDGDVPEALPGSGQRFRHLHHRSVPFMGVAVRSPQR</sequence>
<dbReference type="EMBL" id="CADCUO010000197">
    <property type="protein sequence ID" value="CAA9411898.1"/>
    <property type="molecule type" value="Genomic_DNA"/>
</dbReference>
<organism evidence="1">
    <name type="scientific">uncultured Propionibacteriaceae bacterium</name>
    <dbReference type="NCBI Taxonomy" id="257457"/>
    <lineage>
        <taxon>Bacteria</taxon>
        <taxon>Bacillati</taxon>
        <taxon>Actinomycetota</taxon>
        <taxon>Actinomycetes</taxon>
        <taxon>Propionibacteriales</taxon>
        <taxon>Propionibacteriaceae</taxon>
        <taxon>environmental samples</taxon>
    </lineage>
</organism>
<reference evidence="1" key="1">
    <citation type="submission" date="2020-02" db="EMBL/GenBank/DDBJ databases">
        <authorList>
            <person name="Meier V. D."/>
        </authorList>
    </citation>
    <scope>NUCLEOTIDE SEQUENCE</scope>
    <source>
        <strain evidence="1">AVDCRST_MAG75</strain>
    </source>
</reference>
<gene>
    <name evidence="1" type="ORF">AVDCRST_MAG75-2805</name>
</gene>
<accession>A0A6N3ITV9</accession>
<name>A0A6N3ITV9_9ACTN</name>
<proteinExistence type="predicted"/>
<protein>
    <submittedName>
        <fullName evidence="1">Uncharacterized protein</fullName>
    </submittedName>
</protein>
<evidence type="ECO:0000313" key="1">
    <source>
        <dbReference type="EMBL" id="CAA9411898.1"/>
    </source>
</evidence>
<dbReference type="AlphaFoldDB" id="A0A6N3ITV9"/>